<keyword evidence="1" id="KW-0812">Transmembrane</keyword>
<dbReference type="Proteomes" id="UP000289340">
    <property type="component" value="Chromosome 3"/>
</dbReference>
<dbReference type="AlphaFoldDB" id="A0A445L8T2"/>
<evidence type="ECO:0000313" key="3">
    <source>
        <dbReference type="EMBL" id="RZC19682.1"/>
    </source>
</evidence>
<keyword evidence="1" id="KW-0472">Membrane</keyword>
<evidence type="ECO:0000256" key="1">
    <source>
        <dbReference type="SAM" id="Phobius"/>
    </source>
</evidence>
<evidence type="ECO:0000313" key="4">
    <source>
        <dbReference type="Proteomes" id="UP000289340"/>
    </source>
</evidence>
<accession>A0A445L8T2</accession>
<keyword evidence="4" id="KW-1185">Reference proteome</keyword>
<protein>
    <submittedName>
        <fullName evidence="2">Uncharacterized protein</fullName>
    </submittedName>
</protein>
<proteinExistence type="predicted"/>
<comment type="caution">
    <text evidence="2">The sequence shown here is derived from an EMBL/GenBank/DDBJ whole genome shotgun (WGS) entry which is preliminary data.</text>
</comment>
<sequence length="217" mass="25611">MSWPPWPPRPQHLSRCPSHRYHRCHRSTKEVEARRQVLLLFFVVLVMSCAGVVAGRGSEDNKVDARKWVPIKLKGKFYRTAVRSAILYGTECWAVKSQHETKVGIAEMRMLRWMCGKTRQDKIRNGAIRKRVGVAPIVEKMVENRLRWFGHVERRPVDFVVRRVDQMERRQTIRGRGRPKKTIREVIKKDLELNDLDRSMVLDRTLWRKLIHVADPT</sequence>
<feature type="transmembrane region" description="Helical" evidence="1">
    <location>
        <begin position="37"/>
        <end position="57"/>
    </location>
</feature>
<organism evidence="2 4">
    <name type="scientific">Glycine soja</name>
    <name type="common">Wild soybean</name>
    <dbReference type="NCBI Taxonomy" id="3848"/>
    <lineage>
        <taxon>Eukaryota</taxon>
        <taxon>Viridiplantae</taxon>
        <taxon>Streptophyta</taxon>
        <taxon>Embryophyta</taxon>
        <taxon>Tracheophyta</taxon>
        <taxon>Spermatophyta</taxon>
        <taxon>Magnoliopsida</taxon>
        <taxon>eudicotyledons</taxon>
        <taxon>Gunneridae</taxon>
        <taxon>Pentapetalae</taxon>
        <taxon>rosids</taxon>
        <taxon>fabids</taxon>
        <taxon>Fabales</taxon>
        <taxon>Fabaceae</taxon>
        <taxon>Papilionoideae</taxon>
        <taxon>50 kb inversion clade</taxon>
        <taxon>NPAAA clade</taxon>
        <taxon>indigoferoid/millettioid clade</taxon>
        <taxon>Phaseoleae</taxon>
        <taxon>Glycine</taxon>
        <taxon>Glycine subgen. Soja</taxon>
    </lineage>
</organism>
<dbReference type="PANTHER" id="PTHR46238:SF8">
    <property type="entry name" value="ENDONUCLEASE_EXONUCLEASE_PHOSPHATASE DOMAIN-CONTAINING PROTEIN"/>
    <property type="match status" value="1"/>
</dbReference>
<dbReference type="EMBL" id="QZWG01000003">
    <property type="protein sequence ID" value="RZC19681.1"/>
    <property type="molecule type" value="Genomic_DNA"/>
</dbReference>
<gene>
    <name evidence="2" type="ORF">D0Y65_006490</name>
    <name evidence="3" type="ORF">D0Y65_006491</name>
</gene>
<evidence type="ECO:0000313" key="2">
    <source>
        <dbReference type="EMBL" id="RZC19681.1"/>
    </source>
</evidence>
<reference evidence="2 4" key="1">
    <citation type="submission" date="2018-09" db="EMBL/GenBank/DDBJ databases">
        <title>A high-quality reference genome of wild soybean provides a powerful tool to mine soybean genomes.</title>
        <authorList>
            <person name="Xie M."/>
            <person name="Chung C.Y.L."/>
            <person name="Li M.-W."/>
            <person name="Wong F.-L."/>
            <person name="Chan T.-F."/>
            <person name="Lam H.-M."/>
        </authorList>
    </citation>
    <scope>NUCLEOTIDE SEQUENCE [LARGE SCALE GENOMIC DNA]</scope>
    <source>
        <strain evidence="4">cv. W05</strain>
        <tissue evidence="2">Hypocotyl of etiolated seedlings</tissue>
    </source>
</reference>
<dbReference type="PANTHER" id="PTHR46238">
    <property type="entry name" value="REVERSE TRANSCRIPTASE DOMAIN-CONTAINING PROTEIN"/>
    <property type="match status" value="1"/>
</dbReference>
<keyword evidence="1" id="KW-1133">Transmembrane helix</keyword>
<name>A0A445L8T2_GLYSO</name>
<dbReference type="EMBL" id="QZWG01000003">
    <property type="protein sequence ID" value="RZC19682.1"/>
    <property type="molecule type" value="Genomic_DNA"/>
</dbReference>